<dbReference type="AlphaFoldDB" id="A0A382QA57"/>
<dbReference type="EMBL" id="UINC01112288">
    <property type="protein sequence ID" value="SVC81121.1"/>
    <property type="molecule type" value="Genomic_DNA"/>
</dbReference>
<gene>
    <name evidence="1" type="ORF">METZ01_LOCUS333975</name>
</gene>
<evidence type="ECO:0008006" key="2">
    <source>
        <dbReference type="Google" id="ProtNLM"/>
    </source>
</evidence>
<organism evidence="1">
    <name type="scientific">marine metagenome</name>
    <dbReference type="NCBI Taxonomy" id="408172"/>
    <lineage>
        <taxon>unclassified sequences</taxon>
        <taxon>metagenomes</taxon>
        <taxon>ecological metagenomes</taxon>
    </lineage>
</organism>
<feature type="non-terminal residue" evidence="1">
    <location>
        <position position="335"/>
    </location>
</feature>
<protein>
    <recommendedName>
        <fullName evidence="2">Bacterial Ig-like domain-containing protein</fullName>
    </recommendedName>
</protein>
<proteinExistence type="predicted"/>
<accession>A0A382QA57</accession>
<evidence type="ECO:0000313" key="1">
    <source>
        <dbReference type="EMBL" id="SVC81121.1"/>
    </source>
</evidence>
<feature type="non-terminal residue" evidence="1">
    <location>
        <position position="1"/>
    </location>
</feature>
<name>A0A382QA57_9ZZZZ</name>
<sequence length="335" mass="35703">WYSINGWGAVGDADDGSLFGNGRFSPVQLAGDWQCQINFSHADFAATTDYPGDVEGITFKLRIKDQNNQTFPNNPSERNLDLVKPTLTSITIVSDNSDDEWATTDDEIKITLTADNENLGSEDKWTATIGTPGLTANIAATADAKVWEVTTTVAAHSEGIAAFYIQFFDEYENRSAVAVTHTTDDPVVIGTVTIDYTAPIVSATILSDDNEDNTSLLATTDDVVTLTITAEDADGAPEFIQVPTVTITGETPTTKNPSVAATSFTATRTMEETDDQGVVEFEISAIKDRAGNTASNVTITSDGDYVSFDSAVPTLSVVSISSDNSINDEYAKAGS</sequence>
<reference evidence="1" key="1">
    <citation type="submission" date="2018-05" db="EMBL/GenBank/DDBJ databases">
        <authorList>
            <person name="Lanie J.A."/>
            <person name="Ng W.-L."/>
            <person name="Kazmierczak K.M."/>
            <person name="Andrzejewski T.M."/>
            <person name="Davidsen T.M."/>
            <person name="Wayne K.J."/>
            <person name="Tettelin H."/>
            <person name="Glass J.I."/>
            <person name="Rusch D."/>
            <person name="Podicherti R."/>
            <person name="Tsui H.-C.T."/>
            <person name="Winkler M.E."/>
        </authorList>
    </citation>
    <scope>NUCLEOTIDE SEQUENCE</scope>
</reference>